<dbReference type="InterPro" id="IPR050319">
    <property type="entry name" value="ABC_transp_ATP-bind"/>
</dbReference>
<dbReference type="NCBIfam" id="TIGR01727">
    <property type="entry name" value="oligo_HPY"/>
    <property type="match status" value="1"/>
</dbReference>
<dbReference type="FunFam" id="3.40.50.300:FF:000016">
    <property type="entry name" value="Oligopeptide ABC transporter ATP-binding component"/>
    <property type="match status" value="1"/>
</dbReference>
<dbReference type="Pfam" id="PF00005">
    <property type="entry name" value="ABC_tran"/>
    <property type="match status" value="1"/>
</dbReference>
<dbReference type="EMBL" id="DRMH01000113">
    <property type="protein sequence ID" value="HFC98460.1"/>
    <property type="molecule type" value="Genomic_DNA"/>
</dbReference>
<dbReference type="AlphaFoldDB" id="A0A7C3GS81"/>
<dbReference type="PROSITE" id="PS50893">
    <property type="entry name" value="ABC_TRANSPORTER_2"/>
    <property type="match status" value="1"/>
</dbReference>
<dbReference type="GO" id="GO:0005524">
    <property type="term" value="F:ATP binding"/>
    <property type="evidence" value="ECO:0007669"/>
    <property type="project" value="UniProtKB-KW"/>
</dbReference>
<keyword evidence="4 6" id="KW-0067">ATP-binding</keyword>
<dbReference type="InterPro" id="IPR003593">
    <property type="entry name" value="AAA+_ATPase"/>
</dbReference>
<dbReference type="GO" id="GO:0015833">
    <property type="term" value="P:peptide transport"/>
    <property type="evidence" value="ECO:0007669"/>
    <property type="project" value="InterPro"/>
</dbReference>
<proteinExistence type="inferred from homology"/>
<dbReference type="PROSITE" id="PS00211">
    <property type="entry name" value="ABC_TRANSPORTER_1"/>
    <property type="match status" value="1"/>
</dbReference>
<protein>
    <submittedName>
        <fullName evidence="6">ABC transporter ATP-binding protein</fullName>
    </submittedName>
</protein>
<dbReference type="SUPFAM" id="SSF52540">
    <property type="entry name" value="P-loop containing nucleoside triphosphate hydrolases"/>
    <property type="match status" value="1"/>
</dbReference>
<evidence type="ECO:0000256" key="2">
    <source>
        <dbReference type="ARBA" id="ARBA00022448"/>
    </source>
</evidence>
<evidence type="ECO:0000256" key="3">
    <source>
        <dbReference type="ARBA" id="ARBA00022741"/>
    </source>
</evidence>
<dbReference type="Proteomes" id="UP000886043">
    <property type="component" value="Unassembled WGS sequence"/>
</dbReference>
<name>A0A7C3GS81_9BACT</name>
<evidence type="ECO:0000313" key="6">
    <source>
        <dbReference type="EMBL" id="HFC98460.1"/>
    </source>
</evidence>
<feature type="domain" description="ABC transporter" evidence="5">
    <location>
        <begin position="4"/>
        <end position="251"/>
    </location>
</feature>
<dbReference type="Gene3D" id="3.40.50.300">
    <property type="entry name" value="P-loop containing nucleotide triphosphate hydrolases"/>
    <property type="match status" value="1"/>
</dbReference>
<dbReference type="InterPro" id="IPR017871">
    <property type="entry name" value="ABC_transporter-like_CS"/>
</dbReference>
<dbReference type="PANTHER" id="PTHR43776:SF7">
    <property type="entry name" value="D,D-DIPEPTIDE TRANSPORT ATP-BINDING PROTEIN DDPF-RELATED"/>
    <property type="match status" value="1"/>
</dbReference>
<evidence type="ECO:0000256" key="4">
    <source>
        <dbReference type="ARBA" id="ARBA00022840"/>
    </source>
</evidence>
<dbReference type="PANTHER" id="PTHR43776">
    <property type="entry name" value="TRANSPORT ATP-BINDING PROTEIN"/>
    <property type="match status" value="1"/>
</dbReference>
<reference evidence="6" key="1">
    <citation type="journal article" date="2020" name="mSystems">
        <title>Genome- and Community-Level Interaction Insights into Carbon Utilization and Element Cycling Functions of Hydrothermarchaeota in Hydrothermal Sediment.</title>
        <authorList>
            <person name="Zhou Z."/>
            <person name="Liu Y."/>
            <person name="Xu W."/>
            <person name="Pan J."/>
            <person name="Luo Z.H."/>
            <person name="Li M."/>
        </authorList>
    </citation>
    <scope>NUCLEOTIDE SEQUENCE [LARGE SCALE GENOMIC DNA]</scope>
    <source>
        <strain evidence="6">HyVt-483</strain>
    </source>
</reference>
<dbReference type="Pfam" id="PF08352">
    <property type="entry name" value="oligo_HPY"/>
    <property type="match status" value="1"/>
</dbReference>
<accession>A0A7C3GS81</accession>
<comment type="caution">
    <text evidence="6">The sequence shown here is derived from an EMBL/GenBank/DDBJ whole genome shotgun (WGS) entry which is preliminary data.</text>
</comment>
<dbReference type="InterPro" id="IPR027417">
    <property type="entry name" value="P-loop_NTPase"/>
</dbReference>
<gene>
    <name evidence="6" type="ORF">ENJ40_08410</name>
</gene>
<evidence type="ECO:0000259" key="5">
    <source>
        <dbReference type="PROSITE" id="PS50893"/>
    </source>
</evidence>
<dbReference type="InterPro" id="IPR013563">
    <property type="entry name" value="Oligopep_ABC_C"/>
</dbReference>
<dbReference type="InterPro" id="IPR003439">
    <property type="entry name" value="ABC_transporter-like_ATP-bd"/>
</dbReference>
<organism evidence="6">
    <name type="scientific">Thermosulfurimonas dismutans</name>
    <dbReference type="NCBI Taxonomy" id="999894"/>
    <lineage>
        <taxon>Bacteria</taxon>
        <taxon>Pseudomonadati</taxon>
        <taxon>Thermodesulfobacteriota</taxon>
        <taxon>Thermodesulfobacteria</taxon>
        <taxon>Thermodesulfobacteriales</taxon>
        <taxon>Thermodesulfobacteriaceae</taxon>
        <taxon>Thermosulfurimonas</taxon>
    </lineage>
</organism>
<keyword evidence="3" id="KW-0547">Nucleotide-binding</keyword>
<keyword evidence="2" id="KW-0813">Transport</keyword>
<comment type="similarity">
    <text evidence="1">Belongs to the ABC transporter superfamily.</text>
</comment>
<dbReference type="GO" id="GO:0055085">
    <property type="term" value="P:transmembrane transport"/>
    <property type="evidence" value="ECO:0007669"/>
    <property type="project" value="UniProtKB-ARBA"/>
</dbReference>
<dbReference type="CDD" id="cd03257">
    <property type="entry name" value="ABC_NikE_OppD_transporters"/>
    <property type="match status" value="1"/>
</dbReference>
<dbReference type="GO" id="GO:0016887">
    <property type="term" value="F:ATP hydrolysis activity"/>
    <property type="evidence" value="ECO:0007669"/>
    <property type="project" value="InterPro"/>
</dbReference>
<evidence type="ECO:0000256" key="1">
    <source>
        <dbReference type="ARBA" id="ARBA00005417"/>
    </source>
</evidence>
<sequence>MTVLELREVSKSYRLRGFLRQGPELQVLAGVSLSLRRHEILGLVGESGCGKSTLARLALALEKPDQGEFLFLGQPYWRLPRRERRNLRPRLQAVFQDPAASLNPRMRIGDLISEPLRLQGVSREETRDRTLKMMEMVGLPEEALSRFPHQLSGGQRQRVALARALITHPEVVVLDEPTSALDVSVQAQILNLLLDLQHRFGVSYIFISHDLPVVLYLAHRVAVMYLGEIVEMAPAADLEKPGLHPYTELLLASIPGERKKRPVAGEPPSLLRRPYGCVFHPRCPEARPLCQREKPPLRRVSREHFIACHRR</sequence>
<dbReference type="SMART" id="SM00382">
    <property type="entry name" value="AAA"/>
    <property type="match status" value="1"/>
</dbReference>